<protein>
    <submittedName>
        <fullName evidence="1">Uncharacterized protein</fullName>
    </submittedName>
</protein>
<evidence type="ECO:0000313" key="2">
    <source>
        <dbReference type="Proteomes" id="UP001231649"/>
    </source>
</evidence>
<gene>
    <name evidence="1" type="ORF">PYW08_005089</name>
</gene>
<comment type="caution">
    <text evidence="1">The sequence shown here is derived from an EMBL/GenBank/DDBJ whole genome shotgun (WGS) entry which is preliminary data.</text>
</comment>
<sequence>MNFNFVFISYSVIYAKYSYCYEVPKEQPQRYFDGKEWRIVKPRPNVRPKVARYSNITIDLDYAESPKEIKSINFEETTTQMPIRDKMTTTGTTKKATFKRVKKVQYRPPMTATKGLVTTTKKPVTPYRGSVTTTWKPKKPMNRPMMTTRKPATTIRRPTTTTKIPVTKPTKFAKLSGKQAYVGTPTENWPNLLKEFLKYVDEKKCPQPPCEHETTSTMAYSRYERIDHRKTIPKDDGLMNILMDGVEIDDRLFEEGNDGSKSKETLEYEGKRINYESFEGSLSQINNDYDDQNLKSLKDSIAKRRDITQESEINLDELEDKNTNEDDGILEDYEDKSYPSALETNHAEERYLNSQIRASEEYLDELIYEDAKKEEMLQNIETKTDSAALKDKEDYMFSEIKRSGLELDDSNDSKSQKGDNVLQATDIKSYLDTLKDKYVKEAYENSQIRGSEIHSDEIIDKNIGGENEVIENNVLNYFTDALKNDHTKKENEAESSDSYLDGENIRNLVTEKYLHDNSTETFISVELNETKDYTAPNPIELTSQTNNEDLLHDSDITFDLEDNDVKADKYPEKSTEA</sequence>
<dbReference type="Proteomes" id="UP001231649">
    <property type="component" value="Chromosome 17"/>
</dbReference>
<dbReference type="EMBL" id="CM056793">
    <property type="protein sequence ID" value="KAJ8715108.1"/>
    <property type="molecule type" value="Genomic_DNA"/>
</dbReference>
<name>A0ACC2QEM9_9NEOP</name>
<reference evidence="1" key="1">
    <citation type="submission" date="2023-03" db="EMBL/GenBank/DDBJ databases">
        <title>Chromosome-level genomes of two armyworms, Mythimna separata and Mythimna loreyi, provide insights into the biosynthesis and reception of sex pheromones.</title>
        <authorList>
            <person name="Zhao H."/>
        </authorList>
    </citation>
    <scope>NUCLEOTIDE SEQUENCE</scope>
    <source>
        <strain evidence="1">BeijingLab</strain>
    </source>
</reference>
<organism evidence="1 2">
    <name type="scientific">Mythimna loreyi</name>
    <dbReference type="NCBI Taxonomy" id="667449"/>
    <lineage>
        <taxon>Eukaryota</taxon>
        <taxon>Metazoa</taxon>
        <taxon>Ecdysozoa</taxon>
        <taxon>Arthropoda</taxon>
        <taxon>Hexapoda</taxon>
        <taxon>Insecta</taxon>
        <taxon>Pterygota</taxon>
        <taxon>Neoptera</taxon>
        <taxon>Endopterygota</taxon>
        <taxon>Lepidoptera</taxon>
        <taxon>Glossata</taxon>
        <taxon>Ditrysia</taxon>
        <taxon>Noctuoidea</taxon>
        <taxon>Noctuidae</taxon>
        <taxon>Noctuinae</taxon>
        <taxon>Hadenini</taxon>
        <taxon>Mythimna</taxon>
    </lineage>
</organism>
<keyword evidence="2" id="KW-1185">Reference proteome</keyword>
<evidence type="ECO:0000313" key="1">
    <source>
        <dbReference type="EMBL" id="KAJ8715108.1"/>
    </source>
</evidence>
<proteinExistence type="predicted"/>
<accession>A0ACC2QEM9</accession>